<feature type="compositionally biased region" description="Basic and acidic residues" evidence="2">
    <location>
        <begin position="222"/>
        <end position="241"/>
    </location>
</feature>
<dbReference type="RefSeq" id="XP_052756572.1">
    <property type="nucleotide sequence ID" value="XM_052900612.1"/>
</dbReference>
<feature type="compositionally biased region" description="Acidic residues" evidence="2">
    <location>
        <begin position="86"/>
        <end position="100"/>
    </location>
</feature>
<evidence type="ECO:0000256" key="2">
    <source>
        <dbReference type="SAM" id="MobiDB-lite"/>
    </source>
</evidence>
<evidence type="ECO:0000313" key="4">
    <source>
        <dbReference type="RefSeq" id="XP_052756572.1"/>
    </source>
</evidence>
<keyword evidence="1" id="KW-0175">Coiled coil</keyword>
<keyword evidence="3" id="KW-1185">Reference proteome</keyword>
<feature type="coiled-coil region" evidence="1">
    <location>
        <begin position="424"/>
        <end position="503"/>
    </location>
</feature>
<dbReference type="Proteomes" id="UP001652740">
    <property type="component" value="Unplaced"/>
</dbReference>
<feature type="compositionally biased region" description="Basic and acidic residues" evidence="2">
    <location>
        <begin position="187"/>
        <end position="206"/>
    </location>
</feature>
<feature type="coiled-coil region" evidence="1">
    <location>
        <begin position="568"/>
        <end position="698"/>
    </location>
</feature>
<feature type="compositionally biased region" description="Low complexity" evidence="2">
    <location>
        <begin position="287"/>
        <end position="299"/>
    </location>
</feature>
<dbReference type="PANTHER" id="PTHR18939:SF4">
    <property type="entry name" value="RIBOSOME-BINDING PROTEIN 1"/>
    <property type="match status" value="1"/>
</dbReference>
<feature type="compositionally biased region" description="Basic and acidic residues" evidence="2">
    <location>
        <begin position="249"/>
        <end position="263"/>
    </location>
</feature>
<feature type="compositionally biased region" description="Low complexity" evidence="2">
    <location>
        <begin position="207"/>
        <end position="216"/>
    </location>
</feature>
<evidence type="ECO:0000313" key="5">
    <source>
        <dbReference type="RefSeq" id="XP_052756573.1"/>
    </source>
</evidence>
<feature type="compositionally biased region" description="Basic residues" evidence="2">
    <location>
        <begin position="56"/>
        <end position="70"/>
    </location>
</feature>
<dbReference type="InterPro" id="IPR040248">
    <property type="entry name" value="RRBP1"/>
</dbReference>
<gene>
    <name evidence="4 5" type="primary">LOC113519893</name>
</gene>
<evidence type="ECO:0000256" key="1">
    <source>
        <dbReference type="SAM" id="Coils"/>
    </source>
</evidence>
<feature type="region of interest" description="Disordered" evidence="2">
    <location>
        <begin position="121"/>
        <end position="163"/>
    </location>
</feature>
<dbReference type="GeneID" id="113519893"/>
<dbReference type="PANTHER" id="PTHR18939">
    <property type="entry name" value="RIBOSOME BINDING PROTEIN-1"/>
    <property type="match status" value="1"/>
</dbReference>
<feature type="coiled-coil region" evidence="1">
    <location>
        <begin position="768"/>
        <end position="904"/>
    </location>
</feature>
<name>A0ABM3MZ04_GALME</name>
<reference evidence="4 5" key="1">
    <citation type="submission" date="2025-05" db="UniProtKB">
        <authorList>
            <consortium name="RefSeq"/>
        </authorList>
    </citation>
    <scope>IDENTIFICATION</scope>
    <source>
        <tissue evidence="4 5">Whole larvae</tissue>
    </source>
</reference>
<organism evidence="3 4">
    <name type="scientific">Galleria mellonella</name>
    <name type="common">Greater wax moth</name>
    <dbReference type="NCBI Taxonomy" id="7137"/>
    <lineage>
        <taxon>Eukaryota</taxon>
        <taxon>Metazoa</taxon>
        <taxon>Ecdysozoa</taxon>
        <taxon>Arthropoda</taxon>
        <taxon>Hexapoda</taxon>
        <taxon>Insecta</taxon>
        <taxon>Pterygota</taxon>
        <taxon>Neoptera</taxon>
        <taxon>Endopterygota</taxon>
        <taxon>Lepidoptera</taxon>
        <taxon>Glossata</taxon>
        <taxon>Ditrysia</taxon>
        <taxon>Pyraloidea</taxon>
        <taxon>Pyralidae</taxon>
        <taxon>Galleriinae</taxon>
        <taxon>Galleria</taxon>
    </lineage>
</organism>
<proteinExistence type="predicted"/>
<feature type="region of interest" description="Disordered" evidence="2">
    <location>
        <begin position="52"/>
        <end position="105"/>
    </location>
</feature>
<dbReference type="RefSeq" id="XP_052756573.1">
    <property type="nucleotide sequence ID" value="XM_052900613.1"/>
</dbReference>
<accession>A0ABM3MZ04</accession>
<evidence type="ECO:0000313" key="3">
    <source>
        <dbReference type="Proteomes" id="UP001652740"/>
    </source>
</evidence>
<protein>
    <submittedName>
        <fullName evidence="4 5">Ribosome-binding protein 1 isoform X1</fullName>
    </submittedName>
</protein>
<feature type="region of interest" description="Disordered" evidence="2">
    <location>
        <begin position="180"/>
        <end position="310"/>
    </location>
</feature>
<sequence length="945" mass="104775">MELQAVLVLCGVGVIVVAVLLLMGLFSASGTSYEEAIAQQRKATTELLALAENKNKPKKSNKKANKKLAKKEKNKDNTGLATGSELESEAPAESGVDDDVVPASKPHVEFCPPVVVDVPRDSPPNIKIRKRGKDPKVKPILLNKEDPSCINDPNMLPSPTTTVSNRFEEMHPKDEFELMQSSLTTEKLPEKKEEVVEKKEKKESKVVKGGKAAVKPAQLPEPVKEEAVRERHNSGDVPKEQRKGKKVEKKGNEEVAEVIREEVVPPLNAPQPSELTTEKLLKQALTSSSAPSVASSPPATKNKKKKPEPNIVTLMAGDGGAGVNVGELVRVVREAPLSRTEIQILTDALLNKHHDPLPEHSEWTEGPNDPIQKLKKQLAEKEKALADEVEASQALHAKLKELRATLNTERGRAAAAGRAAEQAAATARAELHTLQARLQRLHDDNRALQQDHHLLQSKLNAEGEAQAQRVQMEMHIQRLTENEAQLVSQLNALQAEVGALQAERAARAMELSQARCDAASVRDALMLAQQHHADLAQQLQDANRVCGEYAEQLAQQDLKFSQERHTATTEHQAEVQRLTSRAQTAENNIEKLREEVEKQKQQLSNELASLKEQLKARESELAELKQMKVVPAQNGLPPTNASDQHKAAELAKVESVVESLRSELANAQSSSKEQREQLARLQEQLSQYQQKNNELRIKNWKIMEALQSAEKSLQSKTASALPAQDSLHEAISKAQEAQYSEVANVLRGACPVAAPNSVAGREWLLSFANNLKKELEKRETERKLYEKKTSIPQTTTAPTTDSRVNELITKNEQLQSVVDNYKKIINDTEGVLSQLQQNVTLEERRWAEQLAEKQREIDDLRSAVMQEPLAFAYSCIEKTLPTITAEMQKKIDNLQAELERVRSANHNHSFTESERHAEERLMAGLSDKCGIDVCNGPLQVGLEEK</sequence>